<gene>
    <name evidence="2" type="ORF">NDU88_011745</name>
</gene>
<keyword evidence="3" id="KW-1185">Reference proteome</keyword>
<feature type="compositionally biased region" description="Basic residues" evidence="1">
    <location>
        <begin position="127"/>
        <end position="146"/>
    </location>
</feature>
<evidence type="ECO:0000256" key="1">
    <source>
        <dbReference type="SAM" id="MobiDB-lite"/>
    </source>
</evidence>
<protein>
    <submittedName>
        <fullName evidence="2">Uncharacterized protein</fullName>
    </submittedName>
</protein>
<dbReference type="EMBL" id="JANPWB010000011">
    <property type="protein sequence ID" value="KAJ1133454.1"/>
    <property type="molecule type" value="Genomic_DNA"/>
</dbReference>
<comment type="caution">
    <text evidence="2">The sequence shown here is derived from an EMBL/GenBank/DDBJ whole genome shotgun (WGS) entry which is preliminary data.</text>
</comment>
<reference evidence="2" key="1">
    <citation type="journal article" date="2022" name="bioRxiv">
        <title>Sequencing and chromosome-scale assembly of the giantPleurodeles waltlgenome.</title>
        <authorList>
            <person name="Brown T."/>
            <person name="Elewa A."/>
            <person name="Iarovenko S."/>
            <person name="Subramanian E."/>
            <person name="Araus A.J."/>
            <person name="Petzold A."/>
            <person name="Susuki M."/>
            <person name="Suzuki K.-i.T."/>
            <person name="Hayashi T."/>
            <person name="Toyoda A."/>
            <person name="Oliveira C."/>
            <person name="Osipova E."/>
            <person name="Leigh N.D."/>
            <person name="Simon A."/>
            <person name="Yun M.H."/>
        </authorList>
    </citation>
    <scope>NUCLEOTIDE SEQUENCE</scope>
    <source>
        <strain evidence="2">20211129_DDA</strain>
        <tissue evidence="2">Liver</tissue>
    </source>
</reference>
<name>A0AAV7PZR5_PLEWA</name>
<sequence length="152" mass="16223">MLQAAVVFFTADLVAGRWQKLACGGRLGPVWTSAMSPSIWRQQPAFGSSREGSEDLDLLTRWGEGSPALLRAAGPPPTLPKPPSEGRKGRATRLSERGGASGGTTISGGLNAGRRATRVMPSYTRGRGFRSHRGPLYHRLRPKSARGRGCSP</sequence>
<evidence type="ECO:0000313" key="2">
    <source>
        <dbReference type="EMBL" id="KAJ1133454.1"/>
    </source>
</evidence>
<dbReference type="Proteomes" id="UP001066276">
    <property type="component" value="Chromosome 7"/>
</dbReference>
<evidence type="ECO:0000313" key="3">
    <source>
        <dbReference type="Proteomes" id="UP001066276"/>
    </source>
</evidence>
<accession>A0AAV7PZR5</accession>
<feature type="compositionally biased region" description="Basic and acidic residues" evidence="1">
    <location>
        <begin position="84"/>
        <end position="96"/>
    </location>
</feature>
<feature type="region of interest" description="Disordered" evidence="1">
    <location>
        <begin position="67"/>
        <end position="152"/>
    </location>
</feature>
<proteinExistence type="predicted"/>
<organism evidence="2 3">
    <name type="scientific">Pleurodeles waltl</name>
    <name type="common">Iberian ribbed newt</name>
    <dbReference type="NCBI Taxonomy" id="8319"/>
    <lineage>
        <taxon>Eukaryota</taxon>
        <taxon>Metazoa</taxon>
        <taxon>Chordata</taxon>
        <taxon>Craniata</taxon>
        <taxon>Vertebrata</taxon>
        <taxon>Euteleostomi</taxon>
        <taxon>Amphibia</taxon>
        <taxon>Batrachia</taxon>
        <taxon>Caudata</taxon>
        <taxon>Salamandroidea</taxon>
        <taxon>Salamandridae</taxon>
        <taxon>Pleurodelinae</taxon>
        <taxon>Pleurodeles</taxon>
    </lineage>
</organism>
<feature type="compositionally biased region" description="Pro residues" evidence="1">
    <location>
        <begin position="74"/>
        <end position="83"/>
    </location>
</feature>
<dbReference type="AlphaFoldDB" id="A0AAV7PZR5"/>